<proteinExistence type="predicted"/>
<dbReference type="AlphaFoldDB" id="A0A9N7VIA2"/>
<evidence type="ECO:0000313" key="2">
    <source>
        <dbReference type="Proteomes" id="UP001153269"/>
    </source>
</evidence>
<keyword evidence="2" id="KW-1185">Reference proteome</keyword>
<comment type="caution">
    <text evidence="1">The sequence shown here is derived from an EMBL/GenBank/DDBJ whole genome shotgun (WGS) entry which is preliminary data.</text>
</comment>
<sequence>MGCQASLIALETPRGVCGRGGQMKSNNPSGLEVFKPLPSANGPQNTLSSTHLADLLSFPSALRDGGGGGGGGGEVIKLTKTFEGIDVFLSNLRHAAIQQSEHLAALSHY</sequence>
<gene>
    <name evidence="1" type="ORF">PLEPLA_LOCUS39152</name>
</gene>
<dbReference type="EMBL" id="CADEAL010004090">
    <property type="protein sequence ID" value="CAB1451458.1"/>
    <property type="molecule type" value="Genomic_DNA"/>
</dbReference>
<reference evidence="1" key="1">
    <citation type="submission" date="2020-03" db="EMBL/GenBank/DDBJ databases">
        <authorList>
            <person name="Weist P."/>
        </authorList>
    </citation>
    <scope>NUCLEOTIDE SEQUENCE</scope>
</reference>
<evidence type="ECO:0000313" key="1">
    <source>
        <dbReference type="EMBL" id="CAB1451458.1"/>
    </source>
</evidence>
<organism evidence="1 2">
    <name type="scientific">Pleuronectes platessa</name>
    <name type="common">European plaice</name>
    <dbReference type="NCBI Taxonomy" id="8262"/>
    <lineage>
        <taxon>Eukaryota</taxon>
        <taxon>Metazoa</taxon>
        <taxon>Chordata</taxon>
        <taxon>Craniata</taxon>
        <taxon>Vertebrata</taxon>
        <taxon>Euteleostomi</taxon>
        <taxon>Actinopterygii</taxon>
        <taxon>Neopterygii</taxon>
        <taxon>Teleostei</taxon>
        <taxon>Neoteleostei</taxon>
        <taxon>Acanthomorphata</taxon>
        <taxon>Carangaria</taxon>
        <taxon>Pleuronectiformes</taxon>
        <taxon>Pleuronectoidei</taxon>
        <taxon>Pleuronectidae</taxon>
        <taxon>Pleuronectes</taxon>
    </lineage>
</organism>
<accession>A0A9N7VIA2</accession>
<dbReference type="Proteomes" id="UP001153269">
    <property type="component" value="Unassembled WGS sequence"/>
</dbReference>
<name>A0A9N7VIA2_PLEPL</name>
<protein>
    <submittedName>
        <fullName evidence="1">Uncharacterized protein</fullName>
    </submittedName>
</protein>